<evidence type="ECO:0000313" key="3">
    <source>
        <dbReference type="EMBL" id="MFC5065839.1"/>
    </source>
</evidence>
<feature type="transmembrane region" description="Helical" evidence="2">
    <location>
        <begin position="34"/>
        <end position="56"/>
    </location>
</feature>
<evidence type="ECO:0000256" key="1">
    <source>
        <dbReference type="SAM" id="MobiDB-lite"/>
    </source>
</evidence>
<keyword evidence="4" id="KW-1185">Reference proteome</keyword>
<dbReference type="RefSeq" id="WP_378039158.1">
    <property type="nucleotide sequence ID" value="NZ_JBHSIV010000048.1"/>
</dbReference>
<accession>A0ABV9YUT0</accession>
<organism evidence="3 4">
    <name type="scientific">Actinomycetospora atypica</name>
    <dbReference type="NCBI Taxonomy" id="1290095"/>
    <lineage>
        <taxon>Bacteria</taxon>
        <taxon>Bacillati</taxon>
        <taxon>Actinomycetota</taxon>
        <taxon>Actinomycetes</taxon>
        <taxon>Pseudonocardiales</taxon>
        <taxon>Pseudonocardiaceae</taxon>
        <taxon>Actinomycetospora</taxon>
    </lineage>
</organism>
<dbReference type="Proteomes" id="UP001595947">
    <property type="component" value="Unassembled WGS sequence"/>
</dbReference>
<feature type="transmembrane region" description="Helical" evidence="2">
    <location>
        <begin position="89"/>
        <end position="107"/>
    </location>
</feature>
<evidence type="ECO:0000313" key="4">
    <source>
        <dbReference type="Proteomes" id="UP001595947"/>
    </source>
</evidence>
<evidence type="ECO:0000256" key="2">
    <source>
        <dbReference type="SAM" id="Phobius"/>
    </source>
</evidence>
<sequence>MSTPSGEPGRAATSGRRGRRGDLRRPLLPGRGPLAGKSPVLAFLAVVVVFAAGVLIGGPVGALLLGLLAVGVAVLLATTWPRMSPPERVARALILVVLVGVTLAVALR</sequence>
<name>A0ABV9YUT0_9PSEU</name>
<comment type="caution">
    <text evidence="3">The sequence shown here is derived from an EMBL/GenBank/DDBJ whole genome shotgun (WGS) entry which is preliminary data.</text>
</comment>
<keyword evidence="2" id="KW-0472">Membrane</keyword>
<keyword evidence="2" id="KW-1133">Transmembrane helix</keyword>
<feature type="region of interest" description="Disordered" evidence="1">
    <location>
        <begin position="1"/>
        <end position="33"/>
    </location>
</feature>
<keyword evidence="2" id="KW-0812">Transmembrane</keyword>
<protein>
    <submittedName>
        <fullName evidence="3">DUF6703 family protein</fullName>
    </submittedName>
</protein>
<proteinExistence type="predicted"/>
<dbReference type="EMBL" id="JBHSIV010000048">
    <property type="protein sequence ID" value="MFC5065839.1"/>
    <property type="molecule type" value="Genomic_DNA"/>
</dbReference>
<dbReference type="Pfam" id="PF20444">
    <property type="entry name" value="DUF6703"/>
    <property type="match status" value="1"/>
</dbReference>
<gene>
    <name evidence="3" type="ORF">ACFPBZ_26735</name>
</gene>
<reference evidence="4" key="1">
    <citation type="journal article" date="2019" name="Int. J. Syst. Evol. Microbiol.">
        <title>The Global Catalogue of Microorganisms (GCM) 10K type strain sequencing project: providing services to taxonomists for standard genome sequencing and annotation.</title>
        <authorList>
            <consortium name="The Broad Institute Genomics Platform"/>
            <consortium name="The Broad Institute Genome Sequencing Center for Infectious Disease"/>
            <person name="Wu L."/>
            <person name="Ma J."/>
        </authorList>
    </citation>
    <scope>NUCLEOTIDE SEQUENCE [LARGE SCALE GENOMIC DNA]</scope>
    <source>
        <strain evidence="4">CGMCC 4.7093</strain>
    </source>
</reference>
<dbReference type="InterPro" id="IPR046549">
    <property type="entry name" value="DUF6703"/>
</dbReference>